<name>A0A0M3QGL0_9BACT</name>
<dbReference type="InterPro" id="IPR032033">
    <property type="entry name" value="Cytochrome_P460"/>
</dbReference>
<dbReference type="AlphaFoldDB" id="A0A0M3QGL0"/>
<dbReference type="Proteomes" id="UP000057158">
    <property type="component" value="Chromosome"/>
</dbReference>
<dbReference type="OrthoDB" id="274365at2"/>
<gene>
    <name evidence="2" type="ORF">DSOUD_3462</name>
</gene>
<dbReference type="STRING" id="1603606.DSOUD_3462"/>
<evidence type="ECO:0000313" key="3">
    <source>
        <dbReference type="Proteomes" id="UP000057158"/>
    </source>
</evidence>
<evidence type="ECO:0000259" key="1">
    <source>
        <dbReference type="Pfam" id="PF16694"/>
    </source>
</evidence>
<sequence>MPKLSRPLIVILITLAAFLVANLGACEKKEAAKAPPAKTEETVAQAGPACPDTNGQAVLQFITRDNPYLQWQQWPGKEPFYAGREPHGALLTTYVSPLAYYAIEDKSGTIPDTAMIVKENYTPEKVLAAVTVMYKRQGYNPEGGDWFWLKYTPDGAIAAEGKVADCIACHGQSKENDWLLTAPIR</sequence>
<dbReference type="Gene3D" id="3.50.70.20">
    <property type="entry name" value="Cytochrome P460"/>
    <property type="match status" value="1"/>
</dbReference>
<dbReference type="Pfam" id="PF16694">
    <property type="entry name" value="Cytochrome_P460"/>
    <property type="match status" value="1"/>
</dbReference>
<reference evidence="2 3" key="1">
    <citation type="submission" date="2015-07" db="EMBL/GenBank/DDBJ databases">
        <title>Isolation and Genomic Characterization of a Novel Halophilic Metal-Reducing Deltaproteobacterium from the Deep Subsurface.</title>
        <authorList>
            <person name="Badalamenti J.P."/>
            <person name="Summers Z.M."/>
            <person name="Gralnick J.A."/>
            <person name="Bond D.R."/>
        </authorList>
    </citation>
    <scope>NUCLEOTIDE SEQUENCE [LARGE SCALE GENOMIC DNA]</scope>
    <source>
        <strain evidence="2 3">WTL</strain>
    </source>
</reference>
<dbReference type="KEGG" id="des:DSOUD_3462"/>
<dbReference type="InterPro" id="IPR038142">
    <property type="entry name" value="Cytochrome_P460_sp"/>
</dbReference>
<protein>
    <recommendedName>
        <fullName evidence="1">Cytochrome P460 domain-containing protein</fullName>
    </recommendedName>
</protein>
<organism evidence="2 3">
    <name type="scientific">Desulfuromonas soudanensis</name>
    <dbReference type="NCBI Taxonomy" id="1603606"/>
    <lineage>
        <taxon>Bacteria</taxon>
        <taxon>Pseudomonadati</taxon>
        <taxon>Thermodesulfobacteriota</taxon>
        <taxon>Desulfuromonadia</taxon>
        <taxon>Desulfuromonadales</taxon>
        <taxon>Desulfuromonadaceae</taxon>
        <taxon>Desulfuromonas</taxon>
    </lineage>
</organism>
<feature type="domain" description="Cytochrome P460" evidence="1">
    <location>
        <begin position="87"/>
        <end position="180"/>
    </location>
</feature>
<dbReference type="CDD" id="cd20716">
    <property type="entry name" value="cyt_P460_fam"/>
    <property type="match status" value="1"/>
</dbReference>
<proteinExistence type="predicted"/>
<dbReference type="PATRIC" id="fig|1603606.3.peg.3723"/>
<evidence type="ECO:0000313" key="2">
    <source>
        <dbReference type="EMBL" id="ALC18179.1"/>
    </source>
</evidence>
<keyword evidence="3" id="KW-1185">Reference proteome</keyword>
<accession>A0A0M3QGL0</accession>
<dbReference type="RefSeq" id="WP_082351354.1">
    <property type="nucleotide sequence ID" value="NZ_CP010802.1"/>
</dbReference>
<dbReference type="EMBL" id="CP010802">
    <property type="protein sequence ID" value="ALC18179.1"/>
    <property type="molecule type" value="Genomic_DNA"/>
</dbReference>